<protein>
    <recommendedName>
        <fullName evidence="2">Knr4/Smi1-like domain-containing protein</fullName>
    </recommendedName>
</protein>
<comment type="caution">
    <text evidence="3">The sequence shown here is derived from an EMBL/GenBank/DDBJ whole genome shotgun (WGS) entry which is preliminary data.</text>
</comment>
<reference evidence="3" key="2">
    <citation type="submission" date="2020-09" db="EMBL/GenBank/DDBJ databases">
        <authorList>
            <person name="Sun Q."/>
            <person name="Zhou Y."/>
        </authorList>
    </citation>
    <scope>NUCLEOTIDE SEQUENCE</scope>
    <source>
        <strain evidence="3">CGMCC 4.7430</strain>
    </source>
</reference>
<name>A0A918E7W1_9ACTN</name>
<dbReference type="Proteomes" id="UP000660745">
    <property type="component" value="Unassembled WGS sequence"/>
</dbReference>
<dbReference type="EMBL" id="BMNK01000009">
    <property type="protein sequence ID" value="GGP10837.1"/>
    <property type="molecule type" value="Genomic_DNA"/>
</dbReference>
<keyword evidence="4" id="KW-1185">Reference proteome</keyword>
<evidence type="ECO:0000313" key="4">
    <source>
        <dbReference type="Proteomes" id="UP000660745"/>
    </source>
</evidence>
<gene>
    <name evidence="3" type="ORF">GCM10012278_52080</name>
</gene>
<dbReference type="SMART" id="SM00860">
    <property type="entry name" value="SMI1_KNR4"/>
    <property type="match status" value="1"/>
</dbReference>
<feature type="region of interest" description="Disordered" evidence="1">
    <location>
        <begin position="31"/>
        <end position="54"/>
    </location>
</feature>
<evidence type="ECO:0000259" key="2">
    <source>
        <dbReference type="SMART" id="SM00860"/>
    </source>
</evidence>
<reference evidence="3" key="1">
    <citation type="journal article" date="2014" name="Int. J. Syst. Evol. Microbiol.">
        <title>Complete genome sequence of Corynebacterium casei LMG S-19264T (=DSM 44701T), isolated from a smear-ripened cheese.</title>
        <authorList>
            <consortium name="US DOE Joint Genome Institute (JGI-PGF)"/>
            <person name="Walter F."/>
            <person name="Albersmeier A."/>
            <person name="Kalinowski J."/>
            <person name="Ruckert C."/>
        </authorList>
    </citation>
    <scope>NUCLEOTIDE SEQUENCE</scope>
    <source>
        <strain evidence="3">CGMCC 4.7430</strain>
    </source>
</reference>
<dbReference type="Pfam" id="PF09346">
    <property type="entry name" value="SMI1_KNR4"/>
    <property type="match status" value="1"/>
</dbReference>
<organism evidence="3 4">
    <name type="scientific">Nonomuraea glycinis</name>
    <dbReference type="NCBI Taxonomy" id="2047744"/>
    <lineage>
        <taxon>Bacteria</taxon>
        <taxon>Bacillati</taxon>
        <taxon>Actinomycetota</taxon>
        <taxon>Actinomycetes</taxon>
        <taxon>Streptosporangiales</taxon>
        <taxon>Streptosporangiaceae</taxon>
        <taxon>Nonomuraea</taxon>
    </lineage>
</organism>
<dbReference type="Gene3D" id="3.40.1580.10">
    <property type="entry name" value="SMI1/KNR4-like"/>
    <property type="match status" value="1"/>
</dbReference>
<accession>A0A918E7W1</accession>
<feature type="domain" description="Knr4/Smi1-like" evidence="2">
    <location>
        <begin position="61"/>
        <end position="178"/>
    </location>
</feature>
<evidence type="ECO:0000313" key="3">
    <source>
        <dbReference type="EMBL" id="GGP10837.1"/>
    </source>
</evidence>
<dbReference type="SUPFAM" id="SSF160631">
    <property type="entry name" value="SMI1/KNR4-like"/>
    <property type="match status" value="1"/>
</dbReference>
<dbReference type="InterPro" id="IPR037883">
    <property type="entry name" value="Knr4/Smi1-like_sf"/>
</dbReference>
<dbReference type="AlphaFoldDB" id="A0A918E7W1"/>
<dbReference type="InterPro" id="IPR018958">
    <property type="entry name" value="Knr4/Smi1-like_dom"/>
</dbReference>
<proteinExistence type="predicted"/>
<evidence type="ECO:0000256" key="1">
    <source>
        <dbReference type="SAM" id="MobiDB-lite"/>
    </source>
</evidence>
<sequence length="197" mass="22286">MVRLMITPHAPDGPRYPWADLLQTVNRRIHQEHAQSEASTPPGSRHLVEAHRPPDWLGTTGASEAELAHHEERLSMRLPPSYREFLQVSNGWDEESRSCLRLLPVAEVGWTRDIDPELAEIWGEPVGDTLYISEYIEGQVCLLNPRVVEPDGEWQAFDLASWHPGVIEYRSFWDLMTGMNPEFAPEESASSTTSDSG</sequence>